<evidence type="ECO:0000313" key="2">
    <source>
        <dbReference type="Proteomes" id="UP000472262"/>
    </source>
</evidence>
<dbReference type="Ensembl" id="ENSSGRT00000024823.1">
    <property type="protein sequence ID" value="ENSSGRP00000023019.1"/>
    <property type="gene ID" value="ENSSGRG00000013650.1"/>
</dbReference>
<dbReference type="InterPro" id="IPR014752">
    <property type="entry name" value="Arrestin-like_C"/>
</dbReference>
<dbReference type="Proteomes" id="UP000472262">
    <property type="component" value="Unassembled WGS sequence"/>
</dbReference>
<reference evidence="1" key="1">
    <citation type="submission" date="2025-08" db="UniProtKB">
        <authorList>
            <consortium name="Ensembl"/>
        </authorList>
    </citation>
    <scope>IDENTIFICATION</scope>
</reference>
<dbReference type="Gene3D" id="2.60.40.640">
    <property type="match status" value="1"/>
</dbReference>
<organism evidence="1 2">
    <name type="scientific">Sinocyclocheilus grahami</name>
    <name type="common">Dianchi golden-line fish</name>
    <name type="synonym">Barbus grahami</name>
    <dbReference type="NCBI Taxonomy" id="75366"/>
    <lineage>
        <taxon>Eukaryota</taxon>
        <taxon>Metazoa</taxon>
        <taxon>Chordata</taxon>
        <taxon>Craniata</taxon>
        <taxon>Vertebrata</taxon>
        <taxon>Euteleostomi</taxon>
        <taxon>Actinopterygii</taxon>
        <taxon>Neopterygii</taxon>
        <taxon>Teleostei</taxon>
        <taxon>Ostariophysi</taxon>
        <taxon>Cypriniformes</taxon>
        <taxon>Cyprinidae</taxon>
        <taxon>Cyprininae</taxon>
        <taxon>Sinocyclocheilus</taxon>
    </lineage>
</organism>
<dbReference type="AlphaFoldDB" id="A0A672LJS7"/>
<evidence type="ECO:0008006" key="3">
    <source>
        <dbReference type="Google" id="ProtNLM"/>
    </source>
</evidence>
<name>A0A672LJS7_SINGR</name>
<proteinExistence type="predicted"/>
<evidence type="ECO:0000313" key="1">
    <source>
        <dbReference type="Ensembl" id="ENSSGRP00000023019.1"/>
    </source>
</evidence>
<reference evidence="1" key="2">
    <citation type="submission" date="2025-09" db="UniProtKB">
        <authorList>
            <consortium name="Ensembl"/>
        </authorList>
    </citation>
    <scope>IDENTIFICATION</scope>
</reference>
<accession>A0A672LJS7</accession>
<sequence>MVAMTKGVKVFEIAFSDPSKTFYCSGDKVSGKVLVEVSEVTRVTAVRVLGVGFVCWLINTSVISQQATGVFLQGQVWARSILREGSDGKTRSARPGV</sequence>
<protein>
    <recommendedName>
        <fullName evidence="3">Arrestin-like N-terminal domain-containing protein</fullName>
    </recommendedName>
</protein>
<dbReference type="InParanoid" id="A0A672LJS7"/>
<keyword evidence="2" id="KW-1185">Reference proteome</keyword>